<organism evidence="1 2">
    <name type="scientific">Paenibacillus rhizoplanae</name>
    <dbReference type="NCBI Taxonomy" id="1917181"/>
    <lineage>
        <taxon>Bacteria</taxon>
        <taxon>Bacillati</taxon>
        <taxon>Bacillota</taxon>
        <taxon>Bacilli</taxon>
        <taxon>Bacillales</taxon>
        <taxon>Paenibacillaceae</taxon>
        <taxon>Paenibacillus</taxon>
    </lineage>
</organism>
<protein>
    <submittedName>
        <fullName evidence="1">Uncharacterized protein</fullName>
    </submittedName>
</protein>
<dbReference type="Proteomes" id="UP001597448">
    <property type="component" value="Unassembled WGS sequence"/>
</dbReference>
<keyword evidence="2" id="KW-1185">Reference proteome</keyword>
<evidence type="ECO:0000313" key="1">
    <source>
        <dbReference type="EMBL" id="MFD2412821.1"/>
    </source>
</evidence>
<proteinExistence type="predicted"/>
<dbReference type="RefSeq" id="WP_209992671.1">
    <property type="nucleotide sequence ID" value="NZ_JBHSVQ010000001.1"/>
</dbReference>
<name>A0ABW5FJG0_9BACL</name>
<accession>A0ABW5FJG0</accession>
<reference evidence="2" key="1">
    <citation type="journal article" date="2019" name="Int. J. Syst. Evol. Microbiol.">
        <title>The Global Catalogue of Microorganisms (GCM) 10K type strain sequencing project: providing services to taxonomists for standard genome sequencing and annotation.</title>
        <authorList>
            <consortium name="The Broad Institute Genomics Platform"/>
            <consortium name="The Broad Institute Genome Sequencing Center for Infectious Disease"/>
            <person name="Wu L."/>
            <person name="Ma J."/>
        </authorList>
    </citation>
    <scope>NUCLEOTIDE SEQUENCE [LARGE SCALE GENOMIC DNA]</scope>
    <source>
        <strain evidence="2">CCM 8725</strain>
    </source>
</reference>
<comment type="caution">
    <text evidence="1">The sequence shown here is derived from an EMBL/GenBank/DDBJ whole genome shotgun (WGS) entry which is preliminary data.</text>
</comment>
<sequence length="200" mass="23972">MPLFVVNKIPLTLTWETDRILREEIYGVGNVMKSYIVRSNEKNNTHRLQKKLLHKKYREDPETFIERFVKFDLRGEEACENLWDILYDYCAYYGSGYPSDKRDIEERIFDEYNESQFIYPQGKVFYLYHYAPSLSLKEKLLKQKKGIIVRNLIDTRNVMRVVGTLDKFLIMFNDRVIRCSDVFEVLLIKNQKETKGLADW</sequence>
<evidence type="ECO:0000313" key="2">
    <source>
        <dbReference type="Proteomes" id="UP001597448"/>
    </source>
</evidence>
<gene>
    <name evidence="1" type="ORF">ACFSX3_23345</name>
</gene>
<dbReference type="EMBL" id="JBHUKY010000051">
    <property type="protein sequence ID" value="MFD2412821.1"/>
    <property type="molecule type" value="Genomic_DNA"/>
</dbReference>